<dbReference type="GO" id="GO:0030246">
    <property type="term" value="F:carbohydrate binding"/>
    <property type="evidence" value="ECO:0007669"/>
    <property type="project" value="UniProtKB-KW"/>
</dbReference>
<sequence>MSRFMLSFLFVLFQFLSFSVQAQSGETKTPPTTEFIFQGFQENKSEIQTEGAAIITPDGLLRLTDSNLNVTGTAFYRKPVRLLNHSNLNLSTNAEVCSFVRLVPSRSRNRGFGFTFTLSPTPNRPGAEAEQYLGLLNEKNKVSGTVVIQEAITSV</sequence>
<accession>A0A8X7VK13</accession>
<proteinExistence type="inferred from homology"/>
<keyword evidence="3" id="KW-0732">Signal</keyword>
<dbReference type="InterPro" id="IPR013320">
    <property type="entry name" value="ConA-like_dom_sf"/>
</dbReference>
<evidence type="ECO:0000256" key="2">
    <source>
        <dbReference type="ARBA" id="ARBA00022734"/>
    </source>
</evidence>
<dbReference type="PANTHER" id="PTHR32401">
    <property type="entry name" value="CONCANAVALIN A-LIKE LECTIN FAMILY PROTEIN"/>
    <property type="match status" value="1"/>
</dbReference>
<dbReference type="SUPFAM" id="SSF49899">
    <property type="entry name" value="Concanavalin A-like lectins/glucanases"/>
    <property type="match status" value="1"/>
</dbReference>
<dbReference type="Gene3D" id="2.60.120.200">
    <property type="match status" value="1"/>
</dbReference>
<dbReference type="PANTHER" id="PTHR32401:SF49">
    <property type="entry name" value="OS10G0129200 PROTEIN"/>
    <property type="match status" value="1"/>
</dbReference>
<feature type="signal peptide" evidence="3">
    <location>
        <begin position="1"/>
        <end position="22"/>
    </location>
</feature>
<reference evidence="5 6" key="1">
    <citation type="submission" date="2020-02" db="EMBL/GenBank/DDBJ databases">
        <authorList>
            <person name="Ma Q."/>
            <person name="Huang Y."/>
            <person name="Song X."/>
            <person name="Pei D."/>
        </authorList>
    </citation>
    <scope>NUCLEOTIDE SEQUENCE [LARGE SCALE GENOMIC DNA]</scope>
    <source>
        <strain evidence="5">Sxm20200214</strain>
        <tissue evidence="5">Leaf</tissue>
    </source>
</reference>
<evidence type="ECO:0000313" key="5">
    <source>
        <dbReference type="EMBL" id="KAG2312649.1"/>
    </source>
</evidence>
<comment type="similarity">
    <text evidence="1">Belongs to the leguminous lectin family.</text>
</comment>
<dbReference type="AlphaFoldDB" id="A0A8X7VK13"/>
<dbReference type="InterPro" id="IPR001220">
    <property type="entry name" value="Legume_lectin_dom"/>
</dbReference>
<feature type="domain" description="Legume lectin" evidence="4">
    <location>
        <begin position="33"/>
        <end position="141"/>
    </location>
</feature>
<dbReference type="Proteomes" id="UP000886595">
    <property type="component" value="Unassembled WGS sequence"/>
</dbReference>
<organism evidence="5 6">
    <name type="scientific">Brassica carinata</name>
    <name type="common">Ethiopian mustard</name>
    <name type="synonym">Abyssinian cabbage</name>
    <dbReference type="NCBI Taxonomy" id="52824"/>
    <lineage>
        <taxon>Eukaryota</taxon>
        <taxon>Viridiplantae</taxon>
        <taxon>Streptophyta</taxon>
        <taxon>Embryophyta</taxon>
        <taxon>Tracheophyta</taxon>
        <taxon>Spermatophyta</taxon>
        <taxon>Magnoliopsida</taxon>
        <taxon>eudicotyledons</taxon>
        <taxon>Gunneridae</taxon>
        <taxon>Pentapetalae</taxon>
        <taxon>rosids</taxon>
        <taxon>malvids</taxon>
        <taxon>Brassicales</taxon>
        <taxon>Brassicaceae</taxon>
        <taxon>Brassiceae</taxon>
        <taxon>Brassica</taxon>
    </lineage>
</organism>
<evidence type="ECO:0000256" key="3">
    <source>
        <dbReference type="SAM" id="SignalP"/>
    </source>
</evidence>
<evidence type="ECO:0000256" key="1">
    <source>
        <dbReference type="ARBA" id="ARBA00007606"/>
    </source>
</evidence>
<feature type="chain" id="PRO_5036500361" description="Legume lectin domain-containing protein" evidence="3">
    <location>
        <begin position="23"/>
        <end position="155"/>
    </location>
</feature>
<comment type="caution">
    <text evidence="5">The sequence shown here is derived from an EMBL/GenBank/DDBJ whole genome shotgun (WGS) entry which is preliminary data.</text>
</comment>
<dbReference type="Pfam" id="PF00139">
    <property type="entry name" value="Lectin_legB"/>
    <property type="match status" value="1"/>
</dbReference>
<protein>
    <recommendedName>
        <fullName evidence="4">Legume lectin domain-containing protein</fullName>
    </recommendedName>
</protein>
<keyword evidence="6" id="KW-1185">Reference proteome</keyword>
<gene>
    <name evidence="5" type="ORF">Bca52824_024206</name>
</gene>
<keyword evidence="2" id="KW-0430">Lectin</keyword>
<dbReference type="EMBL" id="JAAMPC010000005">
    <property type="protein sequence ID" value="KAG2312649.1"/>
    <property type="molecule type" value="Genomic_DNA"/>
</dbReference>
<dbReference type="OrthoDB" id="1100528at2759"/>
<evidence type="ECO:0000313" key="6">
    <source>
        <dbReference type="Proteomes" id="UP000886595"/>
    </source>
</evidence>
<evidence type="ECO:0000259" key="4">
    <source>
        <dbReference type="Pfam" id="PF00139"/>
    </source>
</evidence>
<name>A0A8X7VK13_BRACI</name>
<dbReference type="InterPro" id="IPR050258">
    <property type="entry name" value="Leguminous_Lectin"/>
</dbReference>